<dbReference type="SUPFAM" id="SSF50998">
    <property type="entry name" value="Quinoprotein alcohol dehydrogenase-like"/>
    <property type="match status" value="1"/>
</dbReference>
<dbReference type="InterPro" id="IPR011047">
    <property type="entry name" value="Quinoprotein_ADH-like_sf"/>
</dbReference>
<dbReference type="PROSITE" id="PS51257">
    <property type="entry name" value="PROKAR_LIPOPROTEIN"/>
    <property type="match status" value="1"/>
</dbReference>
<dbReference type="Proteomes" id="UP000295197">
    <property type="component" value="Unassembled WGS sequence"/>
</dbReference>
<evidence type="ECO:0008006" key="3">
    <source>
        <dbReference type="Google" id="ProtNLM"/>
    </source>
</evidence>
<comment type="caution">
    <text evidence="1">The sequence shown here is derived from an EMBL/GenBank/DDBJ whole genome shotgun (WGS) entry which is preliminary data.</text>
</comment>
<evidence type="ECO:0000313" key="2">
    <source>
        <dbReference type="Proteomes" id="UP000295197"/>
    </source>
</evidence>
<dbReference type="EMBL" id="SMBZ01000015">
    <property type="protein sequence ID" value="TCV15128.1"/>
    <property type="molecule type" value="Genomic_DNA"/>
</dbReference>
<dbReference type="AlphaFoldDB" id="A0A4R3VX83"/>
<name>A0A4R3VX83_9SPHI</name>
<gene>
    <name evidence="1" type="ORF">EDC17_101524</name>
</gene>
<evidence type="ECO:0000313" key="1">
    <source>
        <dbReference type="EMBL" id="TCV15128.1"/>
    </source>
</evidence>
<proteinExistence type="predicted"/>
<protein>
    <recommendedName>
        <fullName evidence="3">LVIVD repeat-containing protein</fullName>
    </recommendedName>
</protein>
<organism evidence="1 2">
    <name type="scientific">Sphingobacterium alimentarium</name>
    <dbReference type="NCBI Taxonomy" id="797292"/>
    <lineage>
        <taxon>Bacteria</taxon>
        <taxon>Pseudomonadati</taxon>
        <taxon>Bacteroidota</taxon>
        <taxon>Sphingobacteriia</taxon>
        <taxon>Sphingobacteriales</taxon>
        <taxon>Sphingobacteriaceae</taxon>
        <taxon>Sphingobacterium</taxon>
    </lineage>
</organism>
<keyword evidence="2" id="KW-1185">Reference proteome</keyword>
<reference evidence="1 2" key="1">
    <citation type="submission" date="2019-03" db="EMBL/GenBank/DDBJ databases">
        <title>Genomic Encyclopedia of Type Strains, Phase IV (KMG-IV): sequencing the most valuable type-strain genomes for metagenomic binning, comparative biology and taxonomic classification.</title>
        <authorList>
            <person name="Goeker M."/>
        </authorList>
    </citation>
    <scope>NUCLEOTIDE SEQUENCE [LARGE SCALE GENOMIC DNA]</scope>
    <source>
        <strain evidence="1 2">DSM 22362</strain>
    </source>
</reference>
<sequence>MNLTKTFLFLGVVISCLFGCDKVDNTSYYKYKLPILEKMANIRLQAVTPIAPQPVNATGKIYIYKDYLFINEPTKGVHIFNNANPSNPIPISFLPISGNVDMAVKDNVLYADNHVDLLVYDLTNPASPSFLKRVEDVFKQNYVNWNGTSKLHVIVGYKDTTVAATSRWPINYDGNFSNGGPNTSAGGNYGQGGSMARFTLANDHLYTVDWSSLNLFDVSDTKNPTFRKNILLGGGIETIFPHKNNLFIGTNTGMIIYSIEDAAAPVKLSTYSHVRACDPVVVNDYYAFVTLRTGNLCPGEVNVLEVVDIKDLTKPTRVKAFTMENPHGLGFADDMLYICEGKFGLKSFDASDVLKIGDRQIEHFKSLNSTDVIPGPKSLIVVGEGGVCQYDYSDKKKIKLLSCIAVTPID</sequence>
<accession>A0A4R3VX83</accession>
<dbReference type="RefSeq" id="WP_207895712.1">
    <property type="nucleotide sequence ID" value="NZ_SMBZ01000015.1"/>
</dbReference>